<comment type="cofactor">
    <cofactor evidence="11">
        <name>pyridoxal 5'-phosphate</name>
        <dbReference type="ChEBI" id="CHEBI:597326"/>
    </cofactor>
    <text evidence="11">Binds 1 pyridoxal phosphate per subunit.</text>
</comment>
<dbReference type="Proteomes" id="UP001360424">
    <property type="component" value="Chromosome"/>
</dbReference>
<reference evidence="13" key="1">
    <citation type="submission" date="2023-09" db="EMBL/GenBank/DDBJ databases">
        <title>Genomes of two closely related lineages of the louse Polyplax serrata with different host specificities.</title>
        <authorList>
            <person name="Martinu J."/>
            <person name="Tarabai H."/>
            <person name="Stefka J."/>
            <person name="Hypsa V."/>
        </authorList>
    </citation>
    <scope>NUCLEOTIDE SEQUENCE [LARGE SCALE GENOMIC DNA]</scope>
    <source>
        <strain evidence="13">HR10_N</strain>
    </source>
</reference>
<comment type="function">
    <text evidence="11">Catalyzes the reversible conversion of 3-phosphohydroxypyruvate to phosphoserine and of 3-hydroxy-2-oxo-4-phosphonooxybutanoate to phosphohydroxythreonine.</text>
</comment>
<feature type="binding site" evidence="11">
    <location>
        <position position="201"/>
    </location>
    <ligand>
        <name>pyridoxal 5'-phosphate</name>
        <dbReference type="ChEBI" id="CHEBI:597326"/>
    </ligand>
</feature>
<dbReference type="EC" id="2.6.1.52" evidence="11"/>
<dbReference type="InterPro" id="IPR015422">
    <property type="entry name" value="PyrdxlP-dep_Trfase_small"/>
</dbReference>
<evidence type="ECO:0000259" key="12">
    <source>
        <dbReference type="Pfam" id="PF00266"/>
    </source>
</evidence>
<protein>
    <recommendedName>
        <fullName evidence="11">Phosphoserine aminotransferase</fullName>
        <ecNumber evidence="11">2.6.1.52</ecNumber>
    </recommendedName>
    <alternativeName>
        <fullName evidence="11">Phosphohydroxythreonine aminotransferase</fullName>
        <shortName evidence="11">PSAT</shortName>
    </alternativeName>
</protein>
<evidence type="ECO:0000256" key="3">
    <source>
        <dbReference type="ARBA" id="ARBA00022576"/>
    </source>
</evidence>
<evidence type="ECO:0000256" key="5">
    <source>
        <dbReference type="ARBA" id="ARBA00022679"/>
    </source>
</evidence>
<evidence type="ECO:0000313" key="14">
    <source>
        <dbReference type="Proteomes" id="UP001360424"/>
    </source>
</evidence>
<dbReference type="InterPro" id="IPR015424">
    <property type="entry name" value="PyrdxlP-dep_Trfase"/>
</dbReference>
<keyword evidence="6 11" id="KW-0663">Pyridoxal phosphate</keyword>
<evidence type="ECO:0000256" key="6">
    <source>
        <dbReference type="ARBA" id="ARBA00022898"/>
    </source>
</evidence>
<dbReference type="Gene3D" id="3.90.1150.10">
    <property type="entry name" value="Aspartate Aminotransferase, domain 1"/>
    <property type="match status" value="1"/>
</dbReference>
<keyword evidence="8 11" id="KW-0718">Serine biosynthesis</keyword>
<dbReference type="PANTHER" id="PTHR43247:SF1">
    <property type="entry name" value="PHOSPHOSERINE AMINOTRANSFERASE"/>
    <property type="match status" value="1"/>
</dbReference>
<dbReference type="InterPro" id="IPR015421">
    <property type="entry name" value="PyrdxlP-dep_Trfase_major"/>
</dbReference>
<dbReference type="NCBIfam" id="NF003764">
    <property type="entry name" value="PRK05355.1"/>
    <property type="match status" value="1"/>
</dbReference>
<evidence type="ECO:0000256" key="9">
    <source>
        <dbReference type="ARBA" id="ARBA00047630"/>
    </source>
</evidence>
<name>A0ABZ2GXB5_9GAMM</name>
<dbReference type="EMBL" id="CP135136">
    <property type="protein sequence ID" value="WWR12064.1"/>
    <property type="molecule type" value="Genomic_DNA"/>
</dbReference>
<evidence type="ECO:0000256" key="4">
    <source>
        <dbReference type="ARBA" id="ARBA00022605"/>
    </source>
</evidence>
<comment type="catalytic activity">
    <reaction evidence="9 11">
        <text>4-(phosphooxy)-L-threonine + 2-oxoglutarate = (R)-3-hydroxy-2-oxo-4-phosphooxybutanoate + L-glutamate</text>
        <dbReference type="Rhea" id="RHEA:16573"/>
        <dbReference type="ChEBI" id="CHEBI:16810"/>
        <dbReference type="ChEBI" id="CHEBI:29985"/>
        <dbReference type="ChEBI" id="CHEBI:58452"/>
        <dbReference type="ChEBI" id="CHEBI:58538"/>
        <dbReference type="EC" id="2.6.1.52"/>
    </reaction>
</comment>
<proteinExistence type="inferred from homology"/>
<comment type="pathway">
    <text evidence="1 11">Amino-acid biosynthesis; L-serine biosynthesis; L-serine from 3-phospho-D-glycerate: step 2/3.</text>
</comment>
<evidence type="ECO:0000256" key="10">
    <source>
        <dbReference type="ARBA" id="ARBA00049007"/>
    </source>
</evidence>
<dbReference type="PIRSF" id="PIRSF000525">
    <property type="entry name" value="SerC"/>
    <property type="match status" value="1"/>
</dbReference>
<dbReference type="SUPFAM" id="SSF53383">
    <property type="entry name" value="PLP-dependent transferases"/>
    <property type="match status" value="1"/>
</dbReference>
<evidence type="ECO:0000256" key="11">
    <source>
        <dbReference type="HAMAP-Rule" id="MF_00160"/>
    </source>
</evidence>
<keyword evidence="4 11" id="KW-0028">Amino-acid biosynthesis</keyword>
<keyword evidence="11" id="KW-0963">Cytoplasm</keyword>
<evidence type="ECO:0000256" key="2">
    <source>
        <dbReference type="ARBA" id="ARBA00006904"/>
    </source>
</evidence>
<keyword evidence="14" id="KW-1185">Reference proteome</keyword>
<comment type="caution">
    <text evidence="11">Lacks conserved residue(s) required for the propagation of feature annotation.</text>
</comment>
<dbReference type="HAMAP" id="MF_00160">
    <property type="entry name" value="SerC_aminotrans_5"/>
    <property type="match status" value="1"/>
</dbReference>
<dbReference type="InterPro" id="IPR022278">
    <property type="entry name" value="Pser_aminoTfrase"/>
</dbReference>
<dbReference type="Gene3D" id="3.40.640.10">
    <property type="entry name" value="Type I PLP-dependent aspartate aminotransferase-like (Major domain)"/>
    <property type="match status" value="1"/>
</dbReference>
<keyword evidence="5 11" id="KW-0808">Transferase</keyword>
<gene>
    <name evidence="11 13" type="primary">serC</name>
    <name evidence="13" type="ORF">RQL38_00240</name>
</gene>
<dbReference type="InterPro" id="IPR000192">
    <property type="entry name" value="Aminotrans_V_dom"/>
</dbReference>
<evidence type="ECO:0000313" key="13">
    <source>
        <dbReference type="EMBL" id="WWR12064.1"/>
    </source>
</evidence>
<dbReference type="PANTHER" id="PTHR43247">
    <property type="entry name" value="PHOSPHOSERINE AMINOTRANSFERASE"/>
    <property type="match status" value="1"/>
</dbReference>
<dbReference type="GO" id="GO:0004648">
    <property type="term" value="F:O-phospho-L-serine:2-oxoglutarate aminotransferase activity"/>
    <property type="evidence" value="ECO:0007669"/>
    <property type="project" value="UniProtKB-EC"/>
</dbReference>
<feature type="binding site" evidence="11">
    <location>
        <position position="156"/>
    </location>
    <ligand>
        <name>pyridoxal 5'-phosphate</name>
        <dbReference type="ChEBI" id="CHEBI:597326"/>
    </ligand>
</feature>
<keyword evidence="3 11" id="KW-0032">Aminotransferase</keyword>
<feature type="modified residue" description="N6-(pyridoxal phosphate)lysine" evidence="11">
    <location>
        <position position="202"/>
    </location>
</feature>
<organism evidence="13 14">
    <name type="scientific">Candidatus Legionella polyplacis</name>
    <dbReference type="NCBI Taxonomy" id="2005262"/>
    <lineage>
        <taxon>Bacteria</taxon>
        <taxon>Pseudomonadati</taxon>
        <taxon>Pseudomonadota</taxon>
        <taxon>Gammaproteobacteria</taxon>
        <taxon>Legionellales</taxon>
        <taxon>Legionellaceae</taxon>
        <taxon>Legionella</taxon>
    </lineage>
</organism>
<comment type="subcellular location">
    <subcellularLocation>
        <location evidence="11">Cytoplasm</location>
    </subcellularLocation>
</comment>
<feature type="binding site" evidence="11">
    <location>
        <position position="106"/>
    </location>
    <ligand>
        <name>pyridoxal 5'-phosphate</name>
        <dbReference type="ChEBI" id="CHEBI:597326"/>
    </ligand>
</feature>
<evidence type="ECO:0000256" key="8">
    <source>
        <dbReference type="ARBA" id="ARBA00023299"/>
    </source>
</evidence>
<keyword evidence="7 11" id="KW-0664">Pyridoxine biosynthesis</keyword>
<sequence>MINNSIRYYNFGAGPSMIPLSILKEVKKEFLNWKGLGISIIEIGHKTYEYIKLMEENQKILRLILNIPDNYHILFLSGNARTHFAMIPINFLSENEKAGYWISGLWSLLAYKEAYKIKKAYCIANNSKTGFFYNLPYEKWNIKKDTKYLYFTSNETINGIRFYPDINKIPYKIPLISDMTSSLLTEPIDIKNYDLIFAGGQKNISNSGLVIVILNKKILNIISNKFIPTMLDYRIHVKENSIYSTPPIFNCYLALKTFKWIQKRGGISNLYRINKKKSKKLYEFIDSSDFYYCKIKKNVRSLVNICFYLRNTNLEKTFIEEAKKNGFLYIKGHYTVGGIRVSLYNSMPLSGVKKLIEFMQKFSKQYKT</sequence>
<comment type="subunit">
    <text evidence="11">Homodimer.</text>
</comment>
<dbReference type="Pfam" id="PF00266">
    <property type="entry name" value="Aminotran_5"/>
    <property type="match status" value="1"/>
</dbReference>
<comment type="catalytic activity">
    <reaction evidence="10 11">
        <text>O-phospho-L-serine + 2-oxoglutarate = 3-phosphooxypyruvate + L-glutamate</text>
        <dbReference type="Rhea" id="RHEA:14329"/>
        <dbReference type="ChEBI" id="CHEBI:16810"/>
        <dbReference type="ChEBI" id="CHEBI:18110"/>
        <dbReference type="ChEBI" id="CHEBI:29985"/>
        <dbReference type="ChEBI" id="CHEBI:57524"/>
        <dbReference type="EC" id="2.6.1.52"/>
    </reaction>
</comment>
<comment type="pathway">
    <text evidence="11">Cofactor biosynthesis; pyridoxine 5'-phosphate biosynthesis; pyridoxine 5'-phosphate from D-erythrose 4-phosphate: step 3/5.</text>
</comment>
<comment type="similarity">
    <text evidence="2 11">Belongs to the class-V pyridoxal-phosphate-dependent aminotransferase family. SerC subfamily.</text>
</comment>
<feature type="binding site" evidence="11">
    <location>
        <begin position="80"/>
        <end position="81"/>
    </location>
    <ligand>
        <name>pyridoxal 5'-phosphate</name>
        <dbReference type="ChEBI" id="CHEBI:597326"/>
    </ligand>
</feature>
<feature type="domain" description="Aminotransferase class V" evidence="12">
    <location>
        <begin position="9"/>
        <end position="355"/>
    </location>
</feature>
<evidence type="ECO:0000256" key="7">
    <source>
        <dbReference type="ARBA" id="ARBA00023096"/>
    </source>
</evidence>
<dbReference type="RefSeq" id="WP_338521656.1">
    <property type="nucleotide sequence ID" value="NZ_CP135136.1"/>
</dbReference>
<feature type="binding site" evidence="11">
    <location>
        <position position="178"/>
    </location>
    <ligand>
        <name>pyridoxal 5'-phosphate</name>
        <dbReference type="ChEBI" id="CHEBI:597326"/>
    </ligand>
</feature>
<accession>A0ABZ2GXB5</accession>
<evidence type="ECO:0000256" key="1">
    <source>
        <dbReference type="ARBA" id="ARBA00005099"/>
    </source>
</evidence>